<comment type="caution">
    <text evidence="1">The sequence shown here is derived from an EMBL/GenBank/DDBJ whole genome shotgun (WGS) entry which is preliminary data.</text>
</comment>
<dbReference type="Proteomes" id="UP000814140">
    <property type="component" value="Unassembled WGS sequence"/>
</dbReference>
<reference evidence="1" key="2">
    <citation type="journal article" date="2022" name="New Phytol.">
        <title>Evolutionary transition to the ectomycorrhizal habit in the genomes of a hyperdiverse lineage of mushroom-forming fungi.</title>
        <authorList>
            <person name="Looney B."/>
            <person name="Miyauchi S."/>
            <person name="Morin E."/>
            <person name="Drula E."/>
            <person name="Courty P.E."/>
            <person name="Kohler A."/>
            <person name="Kuo A."/>
            <person name="LaButti K."/>
            <person name="Pangilinan J."/>
            <person name="Lipzen A."/>
            <person name="Riley R."/>
            <person name="Andreopoulos W."/>
            <person name="He G."/>
            <person name="Johnson J."/>
            <person name="Nolan M."/>
            <person name="Tritt A."/>
            <person name="Barry K.W."/>
            <person name="Grigoriev I.V."/>
            <person name="Nagy L.G."/>
            <person name="Hibbett D."/>
            <person name="Henrissat B."/>
            <person name="Matheny P.B."/>
            <person name="Labbe J."/>
            <person name="Martin F.M."/>
        </authorList>
    </citation>
    <scope>NUCLEOTIDE SEQUENCE</scope>
    <source>
        <strain evidence="1">HHB10654</strain>
    </source>
</reference>
<evidence type="ECO:0000313" key="1">
    <source>
        <dbReference type="EMBL" id="KAI0062800.1"/>
    </source>
</evidence>
<evidence type="ECO:0000313" key="2">
    <source>
        <dbReference type="Proteomes" id="UP000814140"/>
    </source>
</evidence>
<accession>A0ACB8T3K1</accession>
<protein>
    <submittedName>
        <fullName evidence="1">Uncharacterized protein</fullName>
    </submittedName>
</protein>
<dbReference type="EMBL" id="MU277206">
    <property type="protein sequence ID" value="KAI0062800.1"/>
    <property type="molecule type" value="Genomic_DNA"/>
</dbReference>
<organism evidence="1 2">
    <name type="scientific">Artomyces pyxidatus</name>
    <dbReference type="NCBI Taxonomy" id="48021"/>
    <lineage>
        <taxon>Eukaryota</taxon>
        <taxon>Fungi</taxon>
        <taxon>Dikarya</taxon>
        <taxon>Basidiomycota</taxon>
        <taxon>Agaricomycotina</taxon>
        <taxon>Agaricomycetes</taxon>
        <taxon>Russulales</taxon>
        <taxon>Auriscalpiaceae</taxon>
        <taxon>Artomyces</taxon>
    </lineage>
</organism>
<name>A0ACB8T3K1_9AGAM</name>
<reference evidence="1" key="1">
    <citation type="submission" date="2021-03" db="EMBL/GenBank/DDBJ databases">
        <authorList>
            <consortium name="DOE Joint Genome Institute"/>
            <person name="Ahrendt S."/>
            <person name="Looney B.P."/>
            <person name="Miyauchi S."/>
            <person name="Morin E."/>
            <person name="Drula E."/>
            <person name="Courty P.E."/>
            <person name="Chicoki N."/>
            <person name="Fauchery L."/>
            <person name="Kohler A."/>
            <person name="Kuo A."/>
            <person name="Labutti K."/>
            <person name="Pangilinan J."/>
            <person name="Lipzen A."/>
            <person name="Riley R."/>
            <person name="Andreopoulos W."/>
            <person name="He G."/>
            <person name="Johnson J."/>
            <person name="Barry K.W."/>
            <person name="Grigoriev I.V."/>
            <person name="Nagy L."/>
            <person name="Hibbett D."/>
            <person name="Henrissat B."/>
            <person name="Matheny P.B."/>
            <person name="Labbe J."/>
            <person name="Martin F."/>
        </authorList>
    </citation>
    <scope>NUCLEOTIDE SEQUENCE</scope>
    <source>
        <strain evidence="1">HHB10654</strain>
    </source>
</reference>
<keyword evidence="2" id="KW-1185">Reference proteome</keyword>
<proteinExistence type="predicted"/>
<gene>
    <name evidence="1" type="ORF">BV25DRAFT_622282</name>
</gene>
<sequence>MLLRRAVHMNRPLLFTPSPEQRDNAERRRVLLKHITIRHTQLVPGLCFPPLVPYPMSLNQRSAAPSRRALRTSKELQPSRPSLPTLKSIQTPTFGIAPIVALCPRMATGAICGALLSNASAFASSAVASAPSTYALRPCPCGNVLNIPKNPGMPSGVPVALKPNQSSVSRSTKDGA</sequence>